<feature type="non-terminal residue" evidence="2">
    <location>
        <position position="1"/>
    </location>
</feature>
<reference evidence="2 3" key="1">
    <citation type="submission" date="2016-03" db="EMBL/GenBank/DDBJ databases">
        <title>Trachymyrmex septentrionalis WGS genome.</title>
        <authorList>
            <person name="Nygaard S."/>
            <person name="Hu H."/>
            <person name="Boomsma J."/>
            <person name="Zhang G."/>
        </authorList>
    </citation>
    <scope>NUCLEOTIDE SEQUENCE [LARGE SCALE GENOMIC DNA]</scope>
    <source>
        <strain evidence="2">Tsep2-gDNA-1</strain>
        <tissue evidence="2">Whole body</tissue>
    </source>
</reference>
<dbReference type="Proteomes" id="UP000078541">
    <property type="component" value="Unassembled WGS sequence"/>
</dbReference>
<dbReference type="AlphaFoldDB" id="A0A195FV13"/>
<sequence>RGAERKKERQAERKRGRREGESRVHAAPRAIRRYDVRGGSVQRAEVGCPHKGGGEGPSEARERSMEARHAAPRRLLSSSSSSSTRFGGGGGDMIS</sequence>
<name>A0A195FV13_9HYME</name>
<organism evidence="2 3">
    <name type="scientific">Trachymyrmex septentrionalis</name>
    <dbReference type="NCBI Taxonomy" id="34720"/>
    <lineage>
        <taxon>Eukaryota</taxon>
        <taxon>Metazoa</taxon>
        <taxon>Ecdysozoa</taxon>
        <taxon>Arthropoda</taxon>
        <taxon>Hexapoda</taxon>
        <taxon>Insecta</taxon>
        <taxon>Pterygota</taxon>
        <taxon>Neoptera</taxon>
        <taxon>Endopterygota</taxon>
        <taxon>Hymenoptera</taxon>
        <taxon>Apocrita</taxon>
        <taxon>Aculeata</taxon>
        <taxon>Formicoidea</taxon>
        <taxon>Formicidae</taxon>
        <taxon>Myrmicinae</taxon>
        <taxon>Trachymyrmex</taxon>
    </lineage>
</organism>
<feature type="compositionally biased region" description="Gly residues" evidence="1">
    <location>
        <begin position="86"/>
        <end position="95"/>
    </location>
</feature>
<protein>
    <submittedName>
        <fullName evidence="2">Uncharacterized protein</fullName>
    </submittedName>
</protein>
<feature type="region of interest" description="Disordered" evidence="1">
    <location>
        <begin position="1"/>
        <end position="95"/>
    </location>
</feature>
<feature type="compositionally biased region" description="Basic and acidic residues" evidence="1">
    <location>
        <begin position="58"/>
        <end position="69"/>
    </location>
</feature>
<evidence type="ECO:0000313" key="3">
    <source>
        <dbReference type="Proteomes" id="UP000078541"/>
    </source>
</evidence>
<evidence type="ECO:0000256" key="1">
    <source>
        <dbReference type="SAM" id="MobiDB-lite"/>
    </source>
</evidence>
<evidence type="ECO:0000313" key="2">
    <source>
        <dbReference type="EMBL" id="KYN44298.1"/>
    </source>
</evidence>
<gene>
    <name evidence="2" type="ORF">ALC56_01269</name>
</gene>
<keyword evidence="3" id="KW-1185">Reference proteome</keyword>
<dbReference type="EMBL" id="KQ981241">
    <property type="protein sequence ID" value="KYN44298.1"/>
    <property type="molecule type" value="Genomic_DNA"/>
</dbReference>
<proteinExistence type="predicted"/>
<accession>A0A195FV13</accession>
<feature type="compositionally biased region" description="Basic and acidic residues" evidence="1">
    <location>
        <begin position="1"/>
        <end position="24"/>
    </location>
</feature>